<dbReference type="Proteomes" id="UP001519460">
    <property type="component" value="Unassembled WGS sequence"/>
</dbReference>
<dbReference type="EMBL" id="JACVVK020000135">
    <property type="protein sequence ID" value="KAK7489616.1"/>
    <property type="molecule type" value="Genomic_DNA"/>
</dbReference>
<proteinExistence type="predicted"/>
<comment type="caution">
    <text evidence="1">The sequence shown here is derived from an EMBL/GenBank/DDBJ whole genome shotgun (WGS) entry which is preliminary data.</text>
</comment>
<dbReference type="AlphaFoldDB" id="A0ABD0KR85"/>
<gene>
    <name evidence="1" type="ORF">BaRGS_00019011</name>
</gene>
<keyword evidence="2" id="KW-1185">Reference proteome</keyword>
<evidence type="ECO:0000313" key="2">
    <source>
        <dbReference type="Proteomes" id="UP001519460"/>
    </source>
</evidence>
<name>A0ABD0KR85_9CAEN</name>
<evidence type="ECO:0000313" key="1">
    <source>
        <dbReference type="EMBL" id="KAK7489616.1"/>
    </source>
</evidence>
<reference evidence="1 2" key="1">
    <citation type="journal article" date="2023" name="Sci. Data">
        <title>Genome assembly of the Korean intertidal mud-creeper Batillaria attramentaria.</title>
        <authorList>
            <person name="Patra A.K."/>
            <person name="Ho P.T."/>
            <person name="Jun S."/>
            <person name="Lee S.J."/>
            <person name="Kim Y."/>
            <person name="Won Y.J."/>
        </authorList>
    </citation>
    <scope>NUCLEOTIDE SEQUENCE [LARGE SCALE GENOMIC DNA]</scope>
    <source>
        <strain evidence="1">Wonlab-2016</strain>
    </source>
</reference>
<protein>
    <submittedName>
        <fullName evidence="1">Uncharacterized protein</fullName>
    </submittedName>
</protein>
<accession>A0ABD0KR85</accession>
<sequence>MRLSDGRCVELTQTTARASQAVLSPQHQFPVVHRHSPHAVTRLMPSLASCRHSPHAGVACLGAGLSILVKALSNGTRLFPALRQNRDGNYVGLNEEACCLGLRCMQGGLPWLQWAGHDDKLLP</sequence>
<organism evidence="1 2">
    <name type="scientific">Batillaria attramentaria</name>
    <dbReference type="NCBI Taxonomy" id="370345"/>
    <lineage>
        <taxon>Eukaryota</taxon>
        <taxon>Metazoa</taxon>
        <taxon>Spiralia</taxon>
        <taxon>Lophotrochozoa</taxon>
        <taxon>Mollusca</taxon>
        <taxon>Gastropoda</taxon>
        <taxon>Caenogastropoda</taxon>
        <taxon>Sorbeoconcha</taxon>
        <taxon>Cerithioidea</taxon>
        <taxon>Batillariidae</taxon>
        <taxon>Batillaria</taxon>
    </lineage>
</organism>